<evidence type="ECO:0000313" key="2">
    <source>
        <dbReference type="Proteomes" id="UP000297245"/>
    </source>
</evidence>
<protein>
    <recommendedName>
        <fullName evidence="3">F-box domain-containing protein</fullName>
    </recommendedName>
</protein>
<dbReference type="EMBL" id="ML179150">
    <property type="protein sequence ID" value="THU97677.1"/>
    <property type="molecule type" value="Genomic_DNA"/>
</dbReference>
<proteinExistence type="predicted"/>
<dbReference type="Proteomes" id="UP000297245">
    <property type="component" value="Unassembled WGS sequence"/>
</dbReference>
<keyword evidence="2" id="KW-1185">Reference proteome</keyword>
<reference evidence="1 2" key="1">
    <citation type="journal article" date="2019" name="Nat. Ecol. Evol.">
        <title>Megaphylogeny resolves global patterns of mushroom evolution.</title>
        <authorList>
            <person name="Varga T."/>
            <person name="Krizsan K."/>
            <person name="Foldi C."/>
            <person name="Dima B."/>
            <person name="Sanchez-Garcia M."/>
            <person name="Sanchez-Ramirez S."/>
            <person name="Szollosi G.J."/>
            <person name="Szarkandi J.G."/>
            <person name="Papp V."/>
            <person name="Albert L."/>
            <person name="Andreopoulos W."/>
            <person name="Angelini C."/>
            <person name="Antonin V."/>
            <person name="Barry K.W."/>
            <person name="Bougher N.L."/>
            <person name="Buchanan P."/>
            <person name="Buyck B."/>
            <person name="Bense V."/>
            <person name="Catcheside P."/>
            <person name="Chovatia M."/>
            <person name="Cooper J."/>
            <person name="Damon W."/>
            <person name="Desjardin D."/>
            <person name="Finy P."/>
            <person name="Geml J."/>
            <person name="Haridas S."/>
            <person name="Hughes K."/>
            <person name="Justo A."/>
            <person name="Karasinski D."/>
            <person name="Kautmanova I."/>
            <person name="Kiss B."/>
            <person name="Kocsube S."/>
            <person name="Kotiranta H."/>
            <person name="LaButti K.M."/>
            <person name="Lechner B.E."/>
            <person name="Liimatainen K."/>
            <person name="Lipzen A."/>
            <person name="Lukacs Z."/>
            <person name="Mihaltcheva S."/>
            <person name="Morgado L.N."/>
            <person name="Niskanen T."/>
            <person name="Noordeloos M.E."/>
            <person name="Ohm R.A."/>
            <person name="Ortiz-Santana B."/>
            <person name="Ovrebo C."/>
            <person name="Racz N."/>
            <person name="Riley R."/>
            <person name="Savchenko A."/>
            <person name="Shiryaev A."/>
            <person name="Soop K."/>
            <person name="Spirin V."/>
            <person name="Szebenyi C."/>
            <person name="Tomsovsky M."/>
            <person name="Tulloss R.E."/>
            <person name="Uehling J."/>
            <person name="Grigoriev I.V."/>
            <person name="Vagvolgyi C."/>
            <person name="Papp T."/>
            <person name="Martin F.M."/>
            <person name="Miettinen O."/>
            <person name="Hibbett D.S."/>
            <person name="Nagy L.G."/>
        </authorList>
    </citation>
    <scope>NUCLEOTIDE SEQUENCE [LARGE SCALE GENOMIC DNA]</scope>
    <source>
        <strain evidence="1 2">CBS 962.96</strain>
    </source>
</reference>
<sequence>MDLRPTVEIHDLFPDYVHPPCPELFQCNTPPSPDQLLAIQQVIKVAERNISELRCLESTALPPDLTLEAVREERHFWKQYLKEHQKLVHSAPMRSIPTEIWQEIFRYYVWMDFDSENTQLEVVQARTNLKGSRFGKIARVCSVFQNSFPPPDLGFHRPRQSRTLRAPFVLTHVCRSWRTIALGEPFLWSFIRCQIPSPTELVTVWLARSQNRPLYIRVSTTRRVIGGFDGLTSVQARKFMHDVSLNNLLWHCRRWVEADLNLWSGRGQLEEVLRRINGAGAPMLRRLHTRASILYGQNLSDDHPLSVNGLTQLTDLTWASDDLQDILAFPRYPNLTRFSGAFYTVQSLSEIFLLVFESMPELIDLELGVQNRFVFTPETDLYRWPSVVHERLSSLKLEWFGKHDEATLCRVYIDRFLERVSFPLLTKFSLSCSLGDGEPDVLSGFLSRHTKLEDLVFSLPDYDMHLMRAVGDDHDVSTLVSGSFMLPWRRTGPFDEITLPPGKWVML</sequence>
<evidence type="ECO:0008006" key="3">
    <source>
        <dbReference type="Google" id="ProtNLM"/>
    </source>
</evidence>
<name>A0A4S8M5Y8_DENBC</name>
<dbReference type="AlphaFoldDB" id="A0A4S8M5Y8"/>
<evidence type="ECO:0000313" key="1">
    <source>
        <dbReference type="EMBL" id="THU97677.1"/>
    </source>
</evidence>
<accession>A0A4S8M5Y8</accession>
<gene>
    <name evidence="1" type="ORF">K435DRAFT_56098</name>
</gene>
<organism evidence="1 2">
    <name type="scientific">Dendrothele bispora (strain CBS 962.96)</name>
    <dbReference type="NCBI Taxonomy" id="1314807"/>
    <lineage>
        <taxon>Eukaryota</taxon>
        <taxon>Fungi</taxon>
        <taxon>Dikarya</taxon>
        <taxon>Basidiomycota</taxon>
        <taxon>Agaricomycotina</taxon>
        <taxon>Agaricomycetes</taxon>
        <taxon>Agaricomycetidae</taxon>
        <taxon>Agaricales</taxon>
        <taxon>Agaricales incertae sedis</taxon>
        <taxon>Dendrothele</taxon>
    </lineage>
</organism>
<dbReference type="OrthoDB" id="3365698at2759"/>